<feature type="compositionally biased region" description="Basic and acidic residues" evidence="1">
    <location>
        <begin position="1"/>
        <end position="14"/>
    </location>
</feature>
<feature type="region of interest" description="Disordered" evidence="1">
    <location>
        <begin position="1"/>
        <end position="98"/>
    </location>
</feature>
<feature type="compositionally biased region" description="Basic residues" evidence="1">
    <location>
        <begin position="53"/>
        <end position="64"/>
    </location>
</feature>
<evidence type="ECO:0000259" key="2">
    <source>
        <dbReference type="Pfam" id="PF12673"/>
    </source>
</evidence>
<feature type="domain" description="SipL SPOCS" evidence="2">
    <location>
        <begin position="210"/>
        <end position="285"/>
    </location>
</feature>
<reference evidence="3 4" key="1">
    <citation type="submission" date="2019-03" db="EMBL/GenBank/DDBJ databases">
        <title>Genomic Encyclopedia of Type Strains, Phase IV (KMG-IV): sequencing the most valuable type-strain genomes for metagenomic binning, comparative biology and taxonomic classification.</title>
        <authorList>
            <person name="Goeker M."/>
        </authorList>
    </citation>
    <scope>NUCLEOTIDE SEQUENCE [LARGE SCALE GENOMIC DNA]</scope>
    <source>
        <strain evidence="3 4">LX-B</strain>
    </source>
</reference>
<comment type="caution">
    <text evidence="3">The sequence shown here is derived from an EMBL/GenBank/DDBJ whole genome shotgun (WGS) entry which is preliminary data.</text>
</comment>
<feature type="compositionally biased region" description="Basic residues" evidence="1">
    <location>
        <begin position="15"/>
        <end position="29"/>
    </location>
</feature>
<accession>A0A4R1R4B5</accession>
<protein>
    <submittedName>
        <fullName evidence="3">Uncharacterized protein DUF3794</fullName>
    </submittedName>
</protein>
<evidence type="ECO:0000313" key="4">
    <source>
        <dbReference type="Proteomes" id="UP000295008"/>
    </source>
</evidence>
<dbReference type="Proteomes" id="UP000295008">
    <property type="component" value="Unassembled WGS sequence"/>
</dbReference>
<organism evidence="3 4">
    <name type="scientific">Hydrogenispora ethanolica</name>
    <dbReference type="NCBI Taxonomy" id="1082276"/>
    <lineage>
        <taxon>Bacteria</taxon>
        <taxon>Bacillati</taxon>
        <taxon>Bacillota</taxon>
        <taxon>Hydrogenispora</taxon>
    </lineage>
</organism>
<gene>
    <name evidence="3" type="ORF">EDC14_103642</name>
</gene>
<dbReference type="OrthoDB" id="9779340at2"/>
<feature type="domain" description="SipL SPOCS" evidence="2">
    <location>
        <begin position="661"/>
        <end position="737"/>
    </location>
</feature>
<feature type="domain" description="SipL SPOCS" evidence="2">
    <location>
        <begin position="348"/>
        <end position="424"/>
    </location>
</feature>
<proteinExistence type="predicted"/>
<keyword evidence="4" id="KW-1185">Reference proteome</keyword>
<dbReference type="InterPro" id="IPR024300">
    <property type="entry name" value="SipL_SPOCS_dom"/>
</dbReference>
<feature type="domain" description="SipL SPOCS" evidence="2">
    <location>
        <begin position="484"/>
        <end position="561"/>
    </location>
</feature>
<evidence type="ECO:0000256" key="1">
    <source>
        <dbReference type="SAM" id="MobiDB-lite"/>
    </source>
</evidence>
<dbReference type="AlphaFoldDB" id="A0A4R1R4B5"/>
<feature type="compositionally biased region" description="Basic and acidic residues" evidence="1">
    <location>
        <begin position="30"/>
        <end position="39"/>
    </location>
</feature>
<dbReference type="RefSeq" id="WP_132016408.1">
    <property type="nucleotide sequence ID" value="NZ_SLUN01000036.1"/>
</dbReference>
<feature type="region of interest" description="Disordered" evidence="1">
    <location>
        <begin position="122"/>
        <end position="162"/>
    </location>
</feature>
<evidence type="ECO:0000313" key="3">
    <source>
        <dbReference type="EMBL" id="TCL60289.1"/>
    </source>
</evidence>
<sequence>METDDLKNDVSLKKETKKTKSSKKSKKTIAKAEETKEELTQPQPPKKAEETKKKKKPSKKKKKTQATAEQLTVSQAEKKIDTDLEPQSMGQIEVGKIPDIALDPRPLGPVEVSKIKVQFLSKEKTAARSQQTASTSSETSEEATDQSQSLQSEDQDEPAVKNMQGGTVTVQPTSANVVTNTNAPAAVESLQALHQVQLAQTVNLPLSAIKIRNVVGKICDLTTEIISNKVIVQGIVHEQLFFVGTDGIVHHLAGDDHFSTFIDVPGAQPCMNADVSAVIEEIITELAPNGLSVTKKIIIQVFVKVTETVQANLQTGDGPLLFVKQVVGENTNQTLVEADITLGAPAIKVDEIVGKICNLETEIIKDKVIIQGILHKQIFFVDTANLGRHQGEDLPFSLFVDVPGVTPGMDVQVHSTIEGIFFELITPTLLRQKAVLEFFVKVTENITLPVLLGDGPLFKVEEFVGENRVQDLSDTTLTLFKPALKIREIVSKLCDLETHVIKDKVIVQGIIHKQIFFIGTDNIEYHQAEDVPFSVFLDILGATSSDSVHLTTEIEAVFFELLTTTQLRQKVIIAIQAVVTREVQLNLVIGTGPLFKLEQVIGENTTQVLVVAEEAITPVSPITPVTPVTPVSPVTISTETIVIPGQIVTNVLVELPEAAIKIKEIIANVTNLSAQVIPDGVLVEGIVDKTVVFVNADNVVRSISEQIPFSILVSIPGISQDQVIRVTVNIEDISFKLVNSGSAANQLIVLEAVVESTTQSPQQFTVVTNVSGPGIVQTKLRVIANVLVSGGGTVTQEIDVVTDVSGPGIGNVTKQVIPLIVVGSGNPNPVPVEVVTDVQLV</sequence>
<dbReference type="Pfam" id="PF12673">
    <property type="entry name" value="SipL"/>
    <property type="match status" value="4"/>
</dbReference>
<feature type="compositionally biased region" description="Low complexity" evidence="1">
    <location>
        <begin position="127"/>
        <end position="138"/>
    </location>
</feature>
<name>A0A4R1R4B5_HYDET</name>
<dbReference type="EMBL" id="SLUN01000036">
    <property type="protein sequence ID" value="TCL60289.1"/>
    <property type="molecule type" value="Genomic_DNA"/>
</dbReference>